<sequence length="303" mass="33764">MAAQPSQTSIDAIAKAVYEQCLQAPSDYLFSVSELQDLVPGKNNLELTQKVLNELLRTRSLSALTRGSQTVFRSVPKDFADKVKNMTADEEMLYGYIQESAREGIWTKQLKVKSNMHSTAVNKALKGLERKKYIKSIKSVNHPARNIYMLYELTPSIEVTGGPWFTDSELDKEFVNELLTAITKFMISKSFPKLPTRGAVGSFPPGYTGYPTLNQVYLWVKSSNLTEVDLAEADIRSLLDVLVYDGKIERVVGGTAYRAVRRPDSINGFTESPCGRCPVFTLCKEGGPVSASNCVYFEDWLNA</sequence>
<keyword evidence="5 6" id="KW-0539">Nucleus</keyword>
<evidence type="ECO:0000256" key="6">
    <source>
        <dbReference type="PIRNR" id="PIRNR028763"/>
    </source>
</evidence>
<dbReference type="InterPro" id="IPR016049">
    <property type="entry name" value="RNA_pol_Rpc34-like"/>
</dbReference>
<dbReference type="InterPro" id="IPR036388">
    <property type="entry name" value="WH-like_DNA-bd_sf"/>
</dbReference>
<protein>
    <recommendedName>
        <fullName evidence="6">DNA-directed RNA polymerase III subunit RPC6</fullName>
        <shortName evidence="6">RNA polymerase III subunit C6</shortName>
    </recommendedName>
</protein>
<keyword evidence="4 6" id="KW-0804">Transcription</keyword>
<dbReference type="OrthoDB" id="613763at2759"/>
<gene>
    <name evidence="7" type="ORF">B9Z19DRAFT_1093612</name>
</gene>
<dbReference type="GO" id="GO:0005737">
    <property type="term" value="C:cytoplasm"/>
    <property type="evidence" value="ECO:0007669"/>
    <property type="project" value="UniProtKB-ARBA"/>
</dbReference>
<proteinExistence type="inferred from homology"/>
<evidence type="ECO:0000256" key="1">
    <source>
        <dbReference type="ARBA" id="ARBA00004123"/>
    </source>
</evidence>
<dbReference type="Proteomes" id="UP000244722">
    <property type="component" value="Unassembled WGS sequence"/>
</dbReference>
<dbReference type="GO" id="GO:0006383">
    <property type="term" value="P:transcription by RNA polymerase III"/>
    <property type="evidence" value="ECO:0007669"/>
    <property type="project" value="UniProtKB-UniRule"/>
</dbReference>
<dbReference type="PIRSF" id="PIRSF028763">
    <property type="entry name" value="RNA_pol_Rpc34"/>
    <property type="match status" value="1"/>
</dbReference>
<dbReference type="InterPro" id="IPR007832">
    <property type="entry name" value="RNA_pol_Rpc34"/>
</dbReference>
<evidence type="ECO:0000256" key="4">
    <source>
        <dbReference type="ARBA" id="ARBA00023163"/>
    </source>
</evidence>
<dbReference type="GO" id="GO:0005666">
    <property type="term" value="C:RNA polymerase III complex"/>
    <property type="evidence" value="ECO:0007669"/>
    <property type="project" value="UniProtKB-UniRule"/>
</dbReference>
<dbReference type="EMBL" id="NESQ01000322">
    <property type="protein sequence ID" value="PUU74103.1"/>
    <property type="molecule type" value="Genomic_DNA"/>
</dbReference>
<evidence type="ECO:0000313" key="7">
    <source>
        <dbReference type="EMBL" id="PUU74103.1"/>
    </source>
</evidence>
<evidence type="ECO:0000256" key="5">
    <source>
        <dbReference type="ARBA" id="ARBA00023242"/>
    </source>
</evidence>
<dbReference type="FunFam" id="1.10.10.10:FF:000116">
    <property type="entry name" value="DNA-directed RNA polymerase III subunit RPC6"/>
    <property type="match status" value="1"/>
</dbReference>
<dbReference type="InterPro" id="IPR036390">
    <property type="entry name" value="WH_DNA-bd_sf"/>
</dbReference>
<dbReference type="Pfam" id="PF05158">
    <property type="entry name" value="RNA_pol_Rpc34"/>
    <property type="match status" value="1"/>
</dbReference>
<name>A0A2T6ZF48_TUBBO</name>
<comment type="subcellular location">
    <subcellularLocation>
        <location evidence="1 6">Nucleus</location>
    </subcellularLocation>
</comment>
<dbReference type="GO" id="GO:0005654">
    <property type="term" value="C:nucleoplasm"/>
    <property type="evidence" value="ECO:0007669"/>
    <property type="project" value="UniProtKB-ARBA"/>
</dbReference>
<dbReference type="Gene3D" id="1.10.10.10">
    <property type="entry name" value="Winged helix-like DNA-binding domain superfamily/Winged helix DNA-binding domain"/>
    <property type="match status" value="1"/>
</dbReference>
<dbReference type="PANTHER" id="PTHR12780">
    <property type="entry name" value="RNA POLYMERASE III DNA DIRECTED , 39KD SUBUNIT-RELATED"/>
    <property type="match status" value="1"/>
</dbReference>
<evidence type="ECO:0000256" key="3">
    <source>
        <dbReference type="ARBA" id="ARBA00022478"/>
    </source>
</evidence>
<keyword evidence="3 6" id="KW-0240">DNA-directed RNA polymerase</keyword>
<dbReference type="AlphaFoldDB" id="A0A2T6ZF48"/>
<comment type="similarity">
    <text evidence="2 6">Belongs to the eukaryotic RPC34/RPC39 RNA polymerase subunit family.</text>
</comment>
<evidence type="ECO:0000256" key="2">
    <source>
        <dbReference type="ARBA" id="ARBA00011038"/>
    </source>
</evidence>
<dbReference type="SUPFAM" id="SSF46785">
    <property type="entry name" value="Winged helix' DNA-binding domain"/>
    <property type="match status" value="1"/>
</dbReference>
<accession>A0A2T6ZF48</accession>
<reference evidence="7 8" key="1">
    <citation type="submission" date="2017-04" db="EMBL/GenBank/DDBJ databases">
        <title>Draft genome sequence of Tuber borchii Vittad., a whitish edible truffle.</title>
        <authorList>
            <consortium name="DOE Joint Genome Institute"/>
            <person name="Murat C."/>
            <person name="Kuo A."/>
            <person name="Barry K.W."/>
            <person name="Clum A."/>
            <person name="Dockter R.B."/>
            <person name="Fauchery L."/>
            <person name="Iotti M."/>
            <person name="Kohler A."/>
            <person name="Labutti K."/>
            <person name="Lindquist E.A."/>
            <person name="Lipzen A."/>
            <person name="Ohm R.A."/>
            <person name="Wang M."/>
            <person name="Grigoriev I.V."/>
            <person name="Zambonelli A."/>
            <person name="Martin F.M."/>
        </authorList>
    </citation>
    <scope>NUCLEOTIDE SEQUENCE [LARGE SCALE GENOMIC DNA]</scope>
    <source>
        <strain evidence="7 8">Tbo3840</strain>
    </source>
</reference>
<comment type="function">
    <text evidence="6">DNA-dependent RNA polymerase catalyzes the transcription of DNA into RNA using the four ribonucleoside triphosphates as substrates. Specific peripheric component of RNA polymerase III which synthesizes small RNAs, such as 5S rRNA and tRNAs.</text>
</comment>
<dbReference type="STRING" id="42251.A0A2T6ZF48"/>
<comment type="caution">
    <text evidence="7">The sequence shown here is derived from an EMBL/GenBank/DDBJ whole genome shotgun (WGS) entry which is preliminary data.</text>
</comment>
<organism evidence="7 8">
    <name type="scientific">Tuber borchii</name>
    <name type="common">White truffle</name>
    <dbReference type="NCBI Taxonomy" id="42251"/>
    <lineage>
        <taxon>Eukaryota</taxon>
        <taxon>Fungi</taxon>
        <taxon>Dikarya</taxon>
        <taxon>Ascomycota</taxon>
        <taxon>Pezizomycotina</taxon>
        <taxon>Pezizomycetes</taxon>
        <taxon>Pezizales</taxon>
        <taxon>Tuberaceae</taxon>
        <taxon>Tuber</taxon>
    </lineage>
</organism>
<evidence type="ECO:0000313" key="8">
    <source>
        <dbReference type="Proteomes" id="UP000244722"/>
    </source>
</evidence>
<keyword evidence="8" id="KW-1185">Reference proteome</keyword>